<feature type="transmembrane region" description="Helical" evidence="3">
    <location>
        <begin position="142"/>
        <end position="159"/>
    </location>
</feature>
<dbReference type="GO" id="GO:0016020">
    <property type="term" value="C:membrane"/>
    <property type="evidence" value="ECO:0007669"/>
    <property type="project" value="UniProtKB-SubCell"/>
</dbReference>
<keyword evidence="3" id="KW-0812">Transmembrane</keyword>
<dbReference type="EMBL" id="JABBWG010000031">
    <property type="protein sequence ID" value="KAG1810878.1"/>
    <property type="molecule type" value="Genomic_DNA"/>
</dbReference>
<evidence type="ECO:0000313" key="5">
    <source>
        <dbReference type="EMBL" id="KAG1810878.1"/>
    </source>
</evidence>
<feature type="transmembrane region" description="Helical" evidence="3">
    <location>
        <begin position="118"/>
        <end position="137"/>
    </location>
</feature>
<dbReference type="InterPro" id="IPR011701">
    <property type="entry name" value="MFS"/>
</dbReference>
<evidence type="ECO:0000259" key="4">
    <source>
        <dbReference type="PROSITE" id="PS50850"/>
    </source>
</evidence>
<dbReference type="Proteomes" id="UP000807769">
    <property type="component" value="Unassembled WGS sequence"/>
</dbReference>
<dbReference type="InterPro" id="IPR020846">
    <property type="entry name" value="MFS_dom"/>
</dbReference>
<feature type="transmembrane region" description="Helical" evidence="3">
    <location>
        <begin position="308"/>
        <end position="328"/>
    </location>
</feature>
<dbReference type="PANTHER" id="PTHR42910">
    <property type="entry name" value="TRANSPORTER SCO4007-RELATED"/>
    <property type="match status" value="1"/>
</dbReference>
<dbReference type="AlphaFoldDB" id="A0A9P7E4Y4"/>
<sequence>MSPSSTEKLGAHCESPEATAEQIAASPEESWPTKDFGLIPIPKRLQYDPVKPFHFGIFLNMSFGFASTFTVANLYYCQPLLSMLLRGVIGCFTVCYFVCFNESGLIVSIIRLSRIPTLVQAGYLVGLLLISPLGDLVRRRQLVLLLVAISTTLTIGLAVTKNLQVFETLSFLVGVATVTPQILMPLAADLAPPERRASALSVVLSGLMLGVLIARVLAGVIGNFTTWRAVYYMSIGVQSLVLIGAYLMLPDYPSKNRDMTYFQILFSMAKYAVTEPLVIQVAIINIASSTCFTSFWVTLTFLLGGAPYYYSTLIIGLFGLVGMLGVLVGPFAGRLIDRLVPWYATLTATGLLLVSQAVQTAAGGINVAAVVIACFGLDVARQAQQVSMTTRVLSISSAARARLNAILILSLFIGQVMGTSVGTQVFVQHGWRACSLLMLALQAFSILVLLLRGPHCPRKRWFGYEGGLEARKRVVLEREKSRSGEGAKVEHDSEAQIEAPMQNGEGLQSDTS</sequence>
<dbReference type="Pfam" id="PF07690">
    <property type="entry name" value="MFS_1"/>
    <property type="match status" value="1"/>
</dbReference>
<dbReference type="RefSeq" id="XP_041189658.1">
    <property type="nucleotide sequence ID" value="XM_041341732.1"/>
</dbReference>
<comment type="caution">
    <text evidence="5">The sequence shown here is derived from an EMBL/GenBank/DDBJ whole genome shotgun (WGS) entry which is preliminary data.</text>
</comment>
<keyword evidence="3" id="KW-1133">Transmembrane helix</keyword>
<feature type="transmembrane region" description="Helical" evidence="3">
    <location>
        <begin position="165"/>
        <end position="187"/>
    </location>
</feature>
<feature type="transmembrane region" description="Helical" evidence="3">
    <location>
        <begin position="53"/>
        <end position="76"/>
    </location>
</feature>
<protein>
    <submittedName>
        <fullName evidence="5">Major facilitator superfamily domain-containing protein</fullName>
    </submittedName>
</protein>
<feature type="region of interest" description="Disordered" evidence="2">
    <location>
        <begin position="477"/>
        <end position="512"/>
    </location>
</feature>
<feature type="transmembrane region" description="Helical" evidence="3">
    <location>
        <begin position="401"/>
        <end position="418"/>
    </location>
</feature>
<dbReference type="InterPro" id="IPR036259">
    <property type="entry name" value="MFS_trans_sf"/>
</dbReference>
<feature type="transmembrane region" description="Helical" evidence="3">
    <location>
        <begin position="199"/>
        <end position="218"/>
    </location>
</feature>
<feature type="transmembrane region" description="Helical" evidence="3">
    <location>
        <begin position="364"/>
        <end position="380"/>
    </location>
</feature>
<evidence type="ECO:0000256" key="2">
    <source>
        <dbReference type="SAM" id="MobiDB-lite"/>
    </source>
</evidence>
<feature type="domain" description="Major facilitator superfamily (MFS) profile" evidence="4">
    <location>
        <begin position="56"/>
        <end position="460"/>
    </location>
</feature>
<feature type="transmembrane region" description="Helical" evidence="3">
    <location>
        <begin position="277"/>
        <end position="302"/>
    </location>
</feature>
<gene>
    <name evidence="5" type="ORF">BJ212DRAFT_1525877</name>
</gene>
<dbReference type="SUPFAM" id="SSF103473">
    <property type="entry name" value="MFS general substrate transporter"/>
    <property type="match status" value="1"/>
</dbReference>
<feature type="transmembrane region" description="Helical" evidence="3">
    <location>
        <begin position="430"/>
        <end position="451"/>
    </location>
</feature>
<evidence type="ECO:0000256" key="3">
    <source>
        <dbReference type="SAM" id="Phobius"/>
    </source>
</evidence>
<dbReference type="Gene3D" id="1.20.1250.20">
    <property type="entry name" value="MFS general substrate transporter like domains"/>
    <property type="match status" value="2"/>
</dbReference>
<dbReference type="OrthoDB" id="2105912at2759"/>
<feature type="transmembrane region" description="Helical" evidence="3">
    <location>
        <begin position="340"/>
        <end position="358"/>
    </location>
</feature>
<comment type="subcellular location">
    <subcellularLocation>
        <location evidence="1">Membrane</location>
        <topology evidence="1">Multi-pass membrane protein</topology>
    </subcellularLocation>
</comment>
<feature type="region of interest" description="Disordered" evidence="2">
    <location>
        <begin position="1"/>
        <end position="31"/>
    </location>
</feature>
<feature type="compositionally biased region" description="Basic and acidic residues" evidence="2">
    <location>
        <begin position="477"/>
        <end position="494"/>
    </location>
</feature>
<dbReference type="GO" id="GO:0022857">
    <property type="term" value="F:transmembrane transporter activity"/>
    <property type="evidence" value="ECO:0007669"/>
    <property type="project" value="InterPro"/>
</dbReference>
<dbReference type="PROSITE" id="PS50850">
    <property type="entry name" value="MFS"/>
    <property type="match status" value="1"/>
</dbReference>
<keyword evidence="6" id="KW-1185">Reference proteome</keyword>
<reference evidence="5" key="1">
    <citation type="journal article" date="2020" name="New Phytol.">
        <title>Comparative genomics reveals dynamic genome evolution in host specialist ectomycorrhizal fungi.</title>
        <authorList>
            <person name="Lofgren L.A."/>
            <person name="Nguyen N.H."/>
            <person name="Vilgalys R."/>
            <person name="Ruytinx J."/>
            <person name="Liao H.L."/>
            <person name="Branco S."/>
            <person name="Kuo A."/>
            <person name="LaButti K."/>
            <person name="Lipzen A."/>
            <person name="Andreopoulos W."/>
            <person name="Pangilinan J."/>
            <person name="Riley R."/>
            <person name="Hundley H."/>
            <person name="Na H."/>
            <person name="Barry K."/>
            <person name="Grigoriev I.V."/>
            <person name="Stajich J.E."/>
            <person name="Kennedy P.G."/>
        </authorList>
    </citation>
    <scope>NUCLEOTIDE SEQUENCE</scope>
    <source>
        <strain evidence="5">MN1</strain>
    </source>
</reference>
<dbReference type="GeneID" id="64635748"/>
<accession>A0A9P7E4Y4</accession>
<evidence type="ECO:0000313" key="6">
    <source>
        <dbReference type="Proteomes" id="UP000807769"/>
    </source>
</evidence>
<dbReference type="CDD" id="cd17324">
    <property type="entry name" value="MFS_NepI_like"/>
    <property type="match status" value="1"/>
</dbReference>
<keyword evidence="3" id="KW-0472">Membrane</keyword>
<evidence type="ECO:0000256" key="1">
    <source>
        <dbReference type="ARBA" id="ARBA00004141"/>
    </source>
</evidence>
<feature type="transmembrane region" description="Helical" evidence="3">
    <location>
        <begin position="230"/>
        <end position="249"/>
    </location>
</feature>
<dbReference type="PANTHER" id="PTHR42910:SF1">
    <property type="entry name" value="MAJOR FACILITATOR SUPERFAMILY (MFS) PROFILE DOMAIN-CONTAINING PROTEIN"/>
    <property type="match status" value="1"/>
</dbReference>
<name>A0A9P7E4Y4_9AGAM</name>
<proteinExistence type="predicted"/>
<feature type="transmembrane region" description="Helical" evidence="3">
    <location>
        <begin position="88"/>
        <end position="112"/>
    </location>
</feature>
<organism evidence="5 6">
    <name type="scientific">Suillus subaureus</name>
    <dbReference type="NCBI Taxonomy" id="48587"/>
    <lineage>
        <taxon>Eukaryota</taxon>
        <taxon>Fungi</taxon>
        <taxon>Dikarya</taxon>
        <taxon>Basidiomycota</taxon>
        <taxon>Agaricomycotina</taxon>
        <taxon>Agaricomycetes</taxon>
        <taxon>Agaricomycetidae</taxon>
        <taxon>Boletales</taxon>
        <taxon>Suillineae</taxon>
        <taxon>Suillaceae</taxon>
        <taxon>Suillus</taxon>
    </lineage>
</organism>